<feature type="chain" id="PRO_5015410684" evidence="1">
    <location>
        <begin position="19"/>
        <end position="474"/>
    </location>
</feature>
<protein>
    <submittedName>
        <fullName evidence="3">Peptidase S41</fullName>
    </submittedName>
</protein>
<evidence type="ECO:0000259" key="2">
    <source>
        <dbReference type="PROSITE" id="PS50106"/>
    </source>
</evidence>
<evidence type="ECO:0000313" key="3">
    <source>
        <dbReference type="EMBL" id="POY38525.1"/>
    </source>
</evidence>
<evidence type="ECO:0000256" key="1">
    <source>
        <dbReference type="SAM" id="SignalP"/>
    </source>
</evidence>
<evidence type="ECO:0000313" key="4">
    <source>
        <dbReference type="Proteomes" id="UP000236893"/>
    </source>
</evidence>
<dbReference type="Proteomes" id="UP000236893">
    <property type="component" value="Unassembled WGS sequence"/>
</dbReference>
<gene>
    <name evidence="3" type="ORF">C3K47_03780</name>
</gene>
<dbReference type="SUPFAM" id="SSF52096">
    <property type="entry name" value="ClpP/crotonase"/>
    <property type="match status" value="1"/>
</dbReference>
<dbReference type="Pfam" id="PF03572">
    <property type="entry name" value="Peptidase_S41"/>
    <property type="match status" value="1"/>
</dbReference>
<proteinExistence type="predicted"/>
<dbReference type="SUPFAM" id="SSF50156">
    <property type="entry name" value="PDZ domain-like"/>
    <property type="match status" value="1"/>
</dbReference>
<dbReference type="PROSITE" id="PS51257">
    <property type="entry name" value="PROKAR_LIPOPROTEIN"/>
    <property type="match status" value="1"/>
</dbReference>
<dbReference type="InterPro" id="IPR001478">
    <property type="entry name" value="PDZ"/>
</dbReference>
<dbReference type="CDD" id="cd07561">
    <property type="entry name" value="Peptidase_S41_CPP_like"/>
    <property type="match status" value="1"/>
</dbReference>
<dbReference type="EMBL" id="PQVF01000002">
    <property type="protein sequence ID" value="POY38525.1"/>
    <property type="molecule type" value="Genomic_DNA"/>
</dbReference>
<comment type="caution">
    <text evidence="3">The sequence shown here is derived from an EMBL/GenBank/DDBJ whole genome shotgun (WGS) entry which is preliminary data.</text>
</comment>
<dbReference type="GO" id="GO:0008236">
    <property type="term" value="F:serine-type peptidase activity"/>
    <property type="evidence" value="ECO:0007669"/>
    <property type="project" value="InterPro"/>
</dbReference>
<sequence>MKKTRSMLRIYGALIVLATTLILSCKKDDPKPNQYQEVNNWIDDNMRYLYYWTDKIPSKTDKNLDPEKYFESLLYKTEDRFSWIQESASDLQNSLNGVTKSVGFELKLYTTGVGSNIIGHIMYVLPSSPAAKAGLKRGDIISKVNGTQLNTSNYYDLLFGLESFSVTTSTLSNGLFVDKETKSLVALEIEEDPVFLDSVYTFNNKKVGYFVYNQFVADPGNDTKKYDKKMDEVFGRFKSKGVTDLVLDLRFNTGGLVTSSTLLASLIVKDLDASKVFYKKQYNAQVTKEILNDPSLGADFLLGKFIAKANNIGNSINKLYVLTGNHTASASELLINGLKPYMTVVLIGAKTYGKNVGSITVTDETGKIKWGMQPIVTKSFNSLGKSDYSTGFVPDIEDLDNRLDLKPLGDINEVLLNKALVQITGNVVTSAKATESARTLSAFNLKEIAFSIDRKPMAFKSLHDDYPKLKRLMR</sequence>
<dbReference type="Pfam" id="PF18294">
    <property type="entry name" value="Pept_S41_N"/>
    <property type="match status" value="1"/>
</dbReference>
<dbReference type="PANTHER" id="PTHR32060:SF30">
    <property type="entry name" value="CARBOXY-TERMINAL PROCESSING PROTEASE CTPA"/>
    <property type="match status" value="1"/>
</dbReference>
<feature type="domain" description="PDZ" evidence="2">
    <location>
        <begin position="103"/>
        <end position="149"/>
    </location>
</feature>
<dbReference type="GO" id="GO:0004175">
    <property type="term" value="F:endopeptidase activity"/>
    <property type="evidence" value="ECO:0007669"/>
    <property type="project" value="TreeGrafter"/>
</dbReference>
<feature type="signal peptide" evidence="1">
    <location>
        <begin position="1"/>
        <end position="18"/>
    </location>
</feature>
<organism evidence="3 4">
    <name type="scientific">Solitalea longa</name>
    <dbReference type="NCBI Taxonomy" id="2079460"/>
    <lineage>
        <taxon>Bacteria</taxon>
        <taxon>Pseudomonadati</taxon>
        <taxon>Bacteroidota</taxon>
        <taxon>Sphingobacteriia</taxon>
        <taxon>Sphingobacteriales</taxon>
        <taxon>Sphingobacteriaceae</taxon>
        <taxon>Solitalea</taxon>
    </lineage>
</organism>
<accession>A0A2S5A7J7</accession>
<dbReference type="PROSITE" id="PS50106">
    <property type="entry name" value="PDZ"/>
    <property type="match status" value="1"/>
</dbReference>
<dbReference type="InterPro" id="IPR005151">
    <property type="entry name" value="Tail-specific_protease"/>
</dbReference>
<dbReference type="PANTHER" id="PTHR32060">
    <property type="entry name" value="TAIL-SPECIFIC PROTEASE"/>
    <property type="match status" value="1"/>
</dbReference>
<dbReference type="RefSeq" id="WP_103787782.1">
    <property type="nucleotide sequence ID" value="NZ_PQVF01000002.1"/>
</dbReference>
<dbReference type="InterPro" id="IPR041613">
    <property type="entry name" value="Pept_S41_N"/>
</dbReference>
<dbReference type="InterPro" id="IPR029045">
    <property type="entry name" value="ClpP/crotonase-like_dom_sf"/>
</dbReference>
<dbReference type="Pfam" id="PF17820">
    <property type="entry name" value="PDZ_6"/>
    <property type="match status" value="1"/>
</dbReference>
<dbReference type="InterPro" id="IPR041489">
    <property type="entry name" value="PDZ_6"/>
</dbReference>
<name>A0A2S5A7J7_9SPHI</name>
<keyword evidence="4" id="KW-1185">Reference proteome</keyword>
<reference evidence="3 4" key="1">
    <citation type="submission" date="2018-01" db="EMBL/GenBank/DDBJ databases">
        <authorList>
            <person name="Gaut B.S."/>
            <person name="Morton B.R."/>
            <person name="Clegg M.T."/>
            <person name="Duvall M.R."/>
        </authorList>
    </citation>
    <scope>NUCLEOTIDE SEQUENCE [LARGE SCALE GENOMIC DNA]</scope>
    <source>
        <strain evidence="3 4">HR-AV</strain>
    </source>
</reference>
<dbReference type="GO" id="GO:0030288">
    <property type="term" value="C:outer membrane-bounded periplasmic space"/>
    <property type="evidence" value="ECO:0007669"/>
    <property type="project" value="TreeGrafter"/>
</dbReference>
<dbReference type="InterPro" id="IPR036034">
    <property type="entry name" value="PDZ_sf"/>
</dbReference>
<dbReference type="GO" id="GO:0006508">
    <property type="term" value="P:proteolysis"/>
    <property type="evidence" value="ECO:0007669"/>
    <property type="project" value="InterPro"/>
</dbReference>
<keyword evidence="1" id="KW-0732">Signal</keyword>
<dbReference type="SMART" id="SM00245">
    <property type="entry name" value="TSPc"/>
    <property type="match status" value="1"/>
</dbReference>
<dbReference type="GO" id="GO:0007165">
    <property type="term" value="P:signal transduction"/>
    <property type="evidence" value="ECO:0007669"/>
    <property type="project" value="TreeGrafter"/>
</dbReference>
<dbReference type="Gene3D" id="3.30.750.170">
    <property type="match status" value="1"/>
</dbReference>
<dbReference type="Gene3D" id="2.30.42.10">
    <property type="match status" value="1"/>
</dbReference>
<dbReference type="Gene3D" id="3.90.226.10">
    <property type="entry name" value="2-enoyl-CoA Hydratase, Chain A, domain 1"/>
    <property type="match status" value="1"/>
</dbReference>
<dbReference type="SMART" id="SM00228">
    <property type="entry name" value="PDZ"/>
    <property type="match status" value="1"/>
</dbReference>
<dbReference type="OrthoDB" id="7168509at2"/>
<dbReference type="AlphaFoldDB" id="A0A2S5A7J7"/>